<name>A0ACC6U843_9BURK</name>
<evidence type="ECO:0000313" key="2">
    <source>
        <dbReference type="Proteomes" id="UP001558850"/>
    </source>
</evidence>
<sequence>MAAILNVRAIVNGYGFGPEFRDALLRLFDENVSRVHSTTRISNRALSIKTQEYRAAKLCKAFKELREGGFALQTPWSLKEKHVKFLVGAWIRAGQSGGTIENKLTYLRAFARWMGKTNLVGSLDDYADREALGLKRSYVATEDKSWAAHGVDAVAKIEEIAQTCPYTAVQLKLQAAFGLRIEESFMLRPAEAVRNPRMLAVTRGTKGGRPREVPIETKIGILEEAARLSNGLTGSTVPADRTLSQWRDWYYYVLEKHGVTKRGMGITSHGLRHEYLQTLYKETTGVEAPIKRAGERPDPQLHEQAMRRVVEAAGHSRLSKSGAYLSTFAMQDRMQRKLPTLDEARGELGAAAGNKSHAAKALGISRQALYRILGDGEKQG</sequence>
<accession>A0ACC6U843</accession>
<dbReference type="EMBL" id="JBFRCH010000023">
    <property type="protein sequence ID" value="MEX3935737.1"/>
    <property type="molecule type" value="Genomic_DNA"/>
</dbReference>
<protein>
    <submittedName>
        <fullName evidence="1">Integrase domain-containing protein</fullName>
    </submittedName>
</protein>
<evidence type="ECO:0000313" key="1">
    <source>
        <dbReference type="EMBL" id="MEX3935737.1"/>
    </source>
</evidence>
<reference evidence="1" key="1">
    <citation type="submission" date="2024-07" db="EMBL/GenBank/DDBJ databases">
        <title>A survey of Mimosa microsymbionts across Brazilian biomes reveals a high diversity of Paraburkholderia nodulating endemic species, but also that Cupriavidus is common as a symbiont of widespread species.</title>
        <authorList>
            <person name="Rouws L."/>
            <person name="Barauna A."/>
            <person name="Beukes C."/>
            <person name="Rouws J.R.C."/>
            <person name="De Faria S.M."/>
            <person name="Gross E."/>
            <person name="Bueno Dos Reis Junior F."/>
            <person name="Simon M.F."/>
            <person name="Maluk M."/>
            <person name="Odee D.W."/>
            <person name="Kenicer G."/>
            <person name="Young J.P.W."/>
            <person name="Reis V.M."/>
            <person name="Zilli J."/>
            <person name="James E.K."/>
        </authorList>
    </citation>
    <scope>NUCLEOTIDE SEQUENCE</scope>
    <source>
        <strain evidence="1">EG181B</strain>
    </source>
</reference>
<organism evidence="1 2">
    <name type="scientific">Paraburkholderia phymatum</name>
    <dbReference type="NCBI Taxonomy" id="148447"/>
    <lineage>
        <taxon>Bacteria</taxon>
        <taxon>Pseudomonadati</taxon>
        <taxon>Pseudomonadota</taxon>
        <taxon>Betaproteobacteria</taxon>
        <taxon>Burkholderiales</taxon>
        <taxon>Burkholderiaceae</taxon>
        <taxon>Paraburkholderia</taxon>
    </lineage>
</organism>
<proteinExistence type="predicted"/>
<gene>
    <name evidence="1" type="ORF">AB4Y32_28715</name>
</gene>
<dbReference type="Proteomes" id="UP001558850">
    <property type="component" value="Unassembled WGS sequence"/>
</dbReference>
<comment type="caution">
    <text evidence="1">The sequence shown here is derived from an EMBL/GenBank/DDBJ whole genome shotgun (WGS) entry which is preliminary data.</text>
</comment>
<keyword evidence="2" id="KW-1185">Reference proteome</keyword>